<reference evidence="2" key="1">
    <citation type="submission" date="2025-08" db="UniProtKB">
        <authorList>
            <consortium name="RefSeq"/>
        </authorList>
    </citation>
    <scope>IDENTIFICATION</scope>
</reference>
<accession>A0AC58N3B6</accession>
<evidence type="ECO:0000313" key="1">
    <source>
        <dbReference type="Proteomes" id="UP001732720"/>
    </source>
</evidence>
<dbReference type="RefSeq" id="XP_073936153.1">
    <property type="nucleotide sequence ID" value="XM_074080052.1"/>
</dbReference>
<name>A0AC58N3B6_CASCN</name>
<protein>
    <submittedName>
        <fullName evidence="2">Nucleoporin NDC1 isoform X1</fullName>
    </submittedName>
</protein>
<dbReference type="Proteomes" id="UP001732720">
    <property type="component" value="Chromosome 7"/>
</dbReference>
<proteinExistence type="predicted"/>
<organism evidence="1 2">
    <name type="scientific">Castor canadensis</name>
    <name type="common">American beaver</name>
    <dbReference type="NCBI Taxonomy" id="51338"/>
    <lineage>
        <taxon>Eukaryota</taxon>
        <taxon>Metazoa</taxon>
        <taxon>Chordata</taxon>
        <taxon>Craniata</taxon>
        <taxon>Vertebrata</taxon>
        <taxon>Euteleostomi</taxon>
        <taxon>Mammalia</taxon>
        <taxon>Eutheria</taxon>
        <taxon>Euarchontoglires</taxon>
        <taxon>Glires</taxon>
        <taxon>Rodentia</taxon>
        <taxon>Castorimorpha</taxon>
        <taxon>Castoridae</taxon>
        <taxon>Castor</taxon>
    </lineage>
</organism>
<keyword evidence="1" id="KW-1185">Reference proteome</keyword>
<sequence>MATAMSGSSAGGSRDILWRVLGWRIVASIVWSVLLLPICTMVFIIFSSIDLFHPIQWLSDSFNDLYSSYVVFYFLLLSVVIIIISIFNVEFYAVVPCIPCSRLALIGRIIHPQQLMHSFVHAVMGMATAWCAAVITKGQYSFLVVACPGTESLDSPVAQTCLNEYHLFFLLAGAFMGYSYSLLYFVNNMNYLPFPIIQQYKFLRFRRSLILLVKHSCMESLFLVRNFCVVYYFLGHIPKAWISTAMDLHIDEQFHRHLDTVSGLLNLSLLYHVWLCGVFLLMTWYISWMLFKIYATEAHVFPVQPPFAEESDECLPKVLNSNPPLIIKYLALQDLMLLSQYSPSRRQEVFSLSQPGGHPHNWAAIARECLNLLNDMTQKLVLYQEAAATNGRLSSSYPVEPKKLNSLEETALQTPKSSHMPRPSMPPLAKTTLLSSKLPTPGVSSPFGTPFGSSVVNRMAGIFDVNTCYGSPQSPQLLRRGPRLWTSASDQQMSEFSNPSPRTSVSAEGKTVRQPNVIYSWIQNKREQTKNFLSKRVLIMYFFSKHPEASIQAVFSDAQMHIWALEGLSHLVAASYTEDRFGVVQTTLPAILNTLLTLQEAVDKYFKLPHASSKPPRISGNLVDTSYKTLRFAFRASLKTAIYRITSTFGEHLNAVQASAEHQKRLQQFLEFKE</sequence>
<evidence type="ECO:0000313" key="2">
    <source>
        <dbReference type="RefSeq" id="XP_073936153.1"/>
    </source>
</evidence>
<gene>
    <name evidence="2" type="primary">Ndc1</name>
</gene>